<dbReference type="InterPro" id="IPR052786">
    <property type="entry name" value="Spore_wall_assembly"/>
</dbReference>
<dbReference type="STRING" id="946122.A0A0C2T5D1"/>
<evidence type="ECO:0000256" key="2">
    <source>
        <dbReference type="SAM" id="Phobius"/>
    </source>
</evidence>
<evidence type="ECO:0000256" key="1">
    <source>
        <dbReference type="SAM" id="MobiDB-lite"/>
    </source>
</evidence>
<keyword evidence="2" id="KW-0812">Transmembrane</keyword>
<dbReference type="HOGENOM" id="CLU_057756_0_0_1"/>
<organism evidence="3 4">
    <name type="scientific">Amanita muscaria (strain Koide BX008)</name>
    <dbReference type="NCBI Taxonomy" id="946122"/>
    <lineage>
        <taxon>Eukaryota</taxon>
        <taxon>Fungi</taxon>
        <taxon>Dikarya</taxon>
        <taxon>Basidiomycota</taxon>
        <taxon>Agaricomycotina</taxon>
        <taxon>Agaricomycetes</taxon>
        <taxon>Agaricomycetidae</taxon>
        <taxon>Agaricales</taxon>
        <taxon>Pluteineae</taxon>
        <taxon>Amanitaceae</taxon>
        <taxon>Amanita</taxon>
    </lineage>
</organism>
<keyword evidence="4" id="KW-1185">Reference proteome</keyword>
<dbReference type="EMBL" id="KN818222">
    <property type="protein sequence ID" value="KIL71125.1"/>
    <property type="molecule type" value="Genomic_DNA"/>
</dbReference>
<proteinExistence type="predicted"/>
<protein>
    <submittedName>
        <fullName evidence="3">Uncharacterized protein</fullName>
    </submittedName>
</protein>
<feature type="transmembrane region" description="Helical" evidence="2">
    <location>
        <begin position="70"/>
        <end position="89"/>
    </location>
</feature>
<reference evidence="3 4" key="1">
    <citation type="submission" date="2014-04" db="EMBL/GenBank/DDBJ databases">
        <title>Evolutionary Origins and Diversification of the Mycorrhizal Mutualists.</title>
        <authorList>
            <consortium name="DOE Joint Genome Institute"/>
            <consortium name="Mycorrhizal Genomics Consortium"/>
            <person name="Kohler A."/>
            <person name="Kuo A."/>
            <person name="Nagy L.G."/>
            <person name="Floudas D."/>
            <person name="Copeland A."/>
            <person name="Barry K.W."/>
            <person name="Cichocki N."/>
            <person name="Veneault-Fourrey C."/>
            <person name="LaButti K."/>
            <person name="Lindquist E.A."/>
            <person name="Lipzen A."/>
            <person name="Lundell T."/>
            <person name="Morin E."/>
            <person name="Murat C."/>
            <person name="Riley R."/>
            <person name="Ohm R."/>
            <person name="Sun H."/>
            <person name="Tunlid A."/>
            <person name="Henrissat B."/>
            <person name="Grigoriev I.V."/>
            <person name="Hibbett D.S."/>
            <person name="Martin F."/>
        </authorList>
    </citation>
    <scope>NUCLEOTIDE SEQUENCE [LARGE SCALE GENOMIC DNA]</scope>
    <source>
        <strain evidence="3 4">Koide BX008</strain>
    </source>
</reference>
<feature type="transmembrane region" description="Helical" evidence="2">
    <location>
        <begin position="116"/>
        <end position="137"/>
    </location>
</feature>
<dbReference type="PANTHER" id="PTHR34292:SF2">
    <property type="entry name" value="OUTER SPORE WALL PROTEIN LDS1"/>
    <property type="match status" value="1"/>
</dbReference>
<sequence>MASSPEAQDALFHDDSSPSVQQIVPPELTRASLRLRHPASYVLVGVYRLCTDPTLYVPIWNKCKHATRRGLIVGAIWAILTFHIQRKFIEVFLSNSPRLAGLTTDTLFSFQLPFDVHTYAALLVLGSQVTWMLRFFLSKNLRLSRERAWSQTVASRGKGPDFWQPYVEEWESPPNISRSRKEKLFRRFLSSFFGITFVKYLLLPLNLYPFIGLAVIAWLKALGTAQHLHKPYFESKKMSQDQIDTFIEERKWDYRSNAFSSLHECQKCSLL</sequence>
<gene>
    <name evidence="3" type="ORF">M378DRAFT_154587</name>
</gene>
<evidence type="ECO:0000313" key="3">
    <source>
        <dbReference type="EMBL" id="KIL71125.1"/>
    </source>
</evidence>
<evidence type="ECO:0000313" key="4">
    <source>
        <dbReference type="Proteomes" id="UP000054549"/>
    </source>
</evidence>
<dbReference type="AlphaFoldDB" id="A0A0C2T5D1"/>
<accession>A0A0C2T5D1</accession>
<dbReference type="PANTHER" id="PTHR34292">
    <property type="entry name" value="OUTER SPORE WALL PROTEIN LDS1"/>
    <property type="match status" value="1"/>
</dbReference>
<name>A0A0C2T5D1_AMAMK</name>
<keyword evidence="2" id="KW-0472">Membrane</keyword>
<feature type="transmembrane region" description="Helical" evidence="2">
    <location>
        <begin position="184"/>
        <end position="202"/>
    </location>
</feature>
<dbReference type="OrthoDB" id="10012223at2759"/>
<dbReference type="InParanoid" id="A0A0C2T5D1"/>
<feature type="region of interest" description="Disordered" evidence="1">
    <location>
        <begin position="1"/>
        <end position="21"/>
    </location>
</feature>
<keyword evidence="2" id="KW-1133">Transmembrane helix</keyword>
<dbReference type="Proteomes" id="UP000054549">
    <property type="component" value="Unassembled WGS sequence"/>
</dbReference>